<reference evidence="1" key="2">
    <citation type="submission" date="2011-02" db="EMBL/GenBank/DDBJ databases">
        <authorList>
            <person name="MacLean D."/>
        </authorList>
    </citation>
    <scope>NUCLEOTIDE SEQUENCE</scope>
</reference>
<dbReference type="AlphaFoldDB" id="F0W675"/>
<sequence length="96" mass="11158">MTYRWRLEQQRSLLDPVENDYRGRDGSRCQSRRKDECFGKECHLIMSSRAYNGIQINPAILNYVYYHEDRISSVAIGNAGSLAVPRMVRSTTLRTD</sequence>
<organism evidence="1">
    <name type="scientific">Albugo laibachii Nc14</name>
    <dbReference type="NCBI Taxonomy" id="890382"/>
    <lineage>
        <taxon>Eukaryota</taxon>
        <taxon>Sar</taxon>
        <taxon>Stramenopiles</taxon>
        <taxon>Oomycota</taxon>
        <taxon>Peronosporomycetes</taxon>
        <taxon>Albuginales</taxon>
        <taxon>Albuginaceae</taxon>
        <taxon>Albugo</taxon>
    </lineage>
</organism>
<protein>
    <submittedName>
        <fullName evidence="1">AlNc14C23G2374 protein</fullName>
    </submittedName>
</protein>
<dbReference type="EMBL" id="FR824068">
    <property type="protein sequence ID" value="CCA16617.1"/>
    <property type="molecule type" value="Genomic_DNA"/>
</dbReference>
<accession>F0W675</accession>
<evidence type="ECO:0000313" key="1">
    <source>
        <dbReference type="EMBL" id="CCA16617.1"/>
    </source>
</evidence>
<reference evidence="1" key="1">
    <citation type="journal article" date="2011" name="PLoS Biol.">
        <title>Gene gain and loss during evolution of obligate parasitism in the white rust pathogen of Arabidopsis thaliana.</title>
        <authorList>
            <person name="Kemen E."/>
            <person name="Gardiner A."/>
            <person name="Schultz-Larsen T."/>
            <person name="Kemen A.C."/>
            <person name="Balmuth A.L."/>
            <person name="Robert-Seilaniantz A."/>
            <person name="Bailey K."/>
            <person name="Holub E."/>
            <person name="Studholme D.J."/>
            <person name="Maclean D."/>
            <person name="Jones J.D."/>
        </authorList>
    </citation>
    <scope>NUCLEOTIDE SEQUENCE</scope>
</reference>
<gene>
    <name evidence="1" type="primary">AlNc14C23G2374</name>
    <name evidence="1" type="ORF">ALNC14_027600</name>
</gene>
<proteinExistence type="predicted"/>
<name>F0W675_9STRA</name>
<dbReference type="HOGENOM" id="CLU_2363995_0_0_1"/>